<dbReference type="HOGENOM" id="CLU_2110494_0_0_1"/>
<accession>R0IBD1</accession>
<proteinExistence type="predicted"/>
<dbReference type="RefSeq" id="XP_008029457.1">
    <property type="nucleotide sequence ID" value="XM_008031266.1"/>
</dbReference>
<dbReference type="AlphaFoldDB" id="R0IBD1"/>
<evidence type="ECO:0000313" key="1">
    <source>
        <dbReference type="EMBL" id="EOA82690.1"/>
    </source>
</evidence>
<dbReference type="Proteomes" id="UP000016935">
    <property type="component" value="Unassembled WGS sequence"/>
</dbReference>
<gene>
    <name evidence="1" type="ORF">SETTUDRAFT_34230</name>
</gene>
<dbReference type="EMBL" id="KB908844">
    <property type="protein sequence ID" value="EOA82690.1"/>
    <property type="molecule type" value="Genomic_DNA"/>
</dbReference>
<keyword evidence="2" id="KW-1185">Reference proteome</keyword>
<name>R0IBD1_EXST2</name>
<dbReference type="GeneID" id="19403888"/>
<evidence type="ECO:0000313" key="2">
    <source>
        <dbReference type="Proteomes" id="UP000016935"/>
    </source>
</evidence>
<reference evidence="1 2" key="1">
    <citation type="journal article" date="2012" name="PLoS Pathog.">
        <title>Diverse lifestyles and strategies of plant pathogenesis encoded in the genomes of eighteen Dothideomycetes fungi.</title>
        <authorList>
            <person name="Ohm R.A."/>
            <person name="Feau N."/>
            <person name="Henrissat B."/>
            <person name="Schoch C.L."/>
            <person name="Horwitz B.A."/>
            <person name="Barry K.W."/>
            <person name="Condon B.J."/>
            <person name="Copeland A.C."/>
            <person name="Dhillon B."/>
            <person name="Glaser F."/>
            <person name="Hesse C.N."/>
            <person name="Kosti I."/>
            <person name="LaButti K."/>
            <person name="Lindquist E.A."/>
            <person name="Lucas S."/>
            <person name="Salamov A.A."/>
            <person name="Bradshaw R.E."/>
            <person name="Ciuffetti L."/>
            <person name="Hamelin R.C."/>
            <person name="Kema G.H.J."/>
            <person name="Lawrence C."/>
            <person name="Scott J.A."/>
            <person name="Spatafora J.W."/>
            <person name="Turgeon B.G."/>
            <person name="de Wit P.J.G.M."/>
            <person name="Zhong S."/>
            <person name="Goodwin S.B."/>
            <person name="Grigoriev I.V."/>
        </authorList>
    </citation>
    <scope>NUCLEOTIDE SEQUENCE [LARGE SCALE GENOMIC DNA]</scope>
    <source>
        <strain evidence="2">28A</strain>
    </source>
</reference>
<protein>
    <submittedName>
        <fullName evidence="1">Uncharacterized protein</fullName>
    </submittedName>
</protein>
<organism evidence="1 2">
    <name type="scientific">Exserohilum turcicum (strain 28A)</name>
    <name type="common">Northern leaf blight fungus</name>
    <name type="synonym">Setosphaeria turcica</name>
    <dbReference type="NCBI Taxonomy" id="671987"/>
    <lineage>
        <taxon>Eukaryota</taxon>
        <taxon>Fungi</taxon>
        <taxon>Dikarya</taxon>
        <taxon>Ascomycota</taxon>
        <taxon>Pezizomycotina</taxon>
        <taxon>Dothideomycetes</taxon>
        <taxon>Pleosporomycetidae</taxon>
        <taxon>Pleosporales</taxon>
        <taxon>Pleosporineae</taxon>
        <taxon>Pleosporaceae</taxon>
        <taxon>Exserohilum</taxon>
    </lineage>
</organism>
<sequence>MQTEVRPISKKGDLSGSKIMSCQAYDQDNPSALLGAQELGAHTQYELAFLPPLPPSPVLGTPEVDAIATSMSNKVAQSLSDTATSAVYGSCVTCGEVSRNHTCGYGRHEENLNDA</sequence>
<reference evidence="1 2" key="2">
    <citation type="journal article" date="2013" name="PLoS Genet.">
        <title>Comparative genome structure, secondary metabolite, and effector coding capacity across Cochliobolus pathogens.</title>
        <authorList>
            <person name="Condon B.J."/>
            <person name="Leng Y."/>
            <person name="Wu D."/>
            <person name="Bushley K.E."/>
            <person name="Ohm R.A."/>
            <person name="Otillar R."/>
            <person name="Martin J."/>
            <person name="Schackwitz W."/>
            <person name="Grimwood J."/>
            <person name="MohdZainudin N."/>
            <person name="Xue C."/>
            <person name="Wang R."/>
            <person name="Manning V.A."/>
            <person name="Dhillon B."/>
            <person name="Tu Z.J."/>
            <person name="Steffenson B.J."/>
            <person name="Salamov A."/>
            <person name="Sun H."/>
            <person name="Lowry S."/>
            <person name="LaButti K."/>
            <person name="Han J."/>
            <person name="Copeland A."/>
            <person name="Lindquist E."/>
            <person name="Barry K."/>
            <person name="Schmutz J."/>
            <person name="Baker S.E."/>
            <person name="Ciuffetti L.M."/>
            <person name="Grigoriev I.V."/>
            <person name="Zhong S."/>
            <person name="Turgeon B.G."/>
        </authorList>
    </citation>
    <scope>NUCLEOTIDE SEQUENCE [LARGE SCALE GENOMIC DNA]</scope>
    <source>
        <strain evidence="2">28A</strain>
    </source>
</reference>